<accession>A0A5K7Z2E0</accession>
<evidence type="ECO:0000259" key="1">
    <source>
        <dbReference type="Pfam" id="PF00669"/>
    </source>
</evidence>
<dbReference type="RefSeq" id="WP_155302774.1">
    <property type="nucleotide sequence ID" value="NZ_AP021875.1"/>
</dbReference>
<keyword evidence="2" id="KW-0282">Flagellum</keyword>
<proteinExistence type="predicted"/>
<dbReference type="PANTHER" id="PTHR42792:SF1">
    <property type="entry name" value="FLAGELLAR HOOK-ASSOCIATED PROTEIN 3"/>
    <property type="match status" value="1"/>
</dbReference>
<gene>
    <name evidence="2" type="primary">flgL</name>
    <name evidence="2" type="ORF">DSCW_11080</name>
</gene>
<dbReference type="KEGG" id="dwd:DSCW_11080"/>
<dbReference type="GO" id="GO:0071973">
    <property type="term" value="P:bacterial-type flagellum-dependent cell motility"/>
    <property type="evidence" value="ECO:0007669"/>
    <property type="project" value="InterPro"/>
</dbReference>
<sequence length="290" mass="31701">MRVSSRIMAAHIKSYLAKQSTALIETQTQISTGKKINSLSDAPGDIGKVLDYRTTLSKIEQYQENITDAKTRVEYTETVLGQINDLVNDAQTIASNPDTENREALALQVANIRDQIAGMVNTKYAGSYLFHGDLTDTAPFDVATGAYDASPGSDGSNSVMVGEDIQITLKADGSDMFIESGDNLIEVLDDLEAALLADDDVAIAATVDPLYRIDDQLELVRSEFSAAYNRLEATDERWTSFSNAVETMRSEIEDTDITAAAVDLQLQQTHYEVLLNVAAQVIQPTLMDFL</sequence>
<keyword evidence="3" id="KW-1185">Reference proteome</keyword>
<evidence type="ECO:0000313" key="2">
    <source>
        <dbReference type="EMBL" id="BBO73691.1"/>
    </source>
</evidence>
<dbReference type="InterPro" id="IPR001492">
    <property type="entry name" value="Flagellin"/>
</dbReference>
<dbReference type="GO" id="GO:0005198">
    <property type="term" value="F:structural molecule activity"/>
    <property type="evidence" value="ECO:0007669"/>
    <property type="project" value="InterPro"/>
</dbReference>
<keyword evidence="2" id="KW-0966">Cell projection</keyword>
<dbReference type="AlphaFoldDB" id="A0A5K7Z2E0"/>
<feature type="domain" description="Flagellin N-terminal" evidence="1">
    <location>
        <begin position="3"/>
        <end position="133"/>
    </location>
</feature>
<dbReference type="GO" id="GO:0009424">
    <property type="term" value="C:bacterial-type flagellum hook"/>
    <property type="evidence" value="ECO:0007669"/>
    <property type="project" value="InterPro"/>
</dbReference>
<organism evidence="2 3">
    <name type="scientific">Desulfosarcina widdelii</name>
    <dbReference type="NCBI Taxonomy" id="947919"/>
    <lineage>
        <taxon>Bacteria</taxon>
        <taxon>Pseudomonadati</taxon>
        <taxon>Thermodesulfobacteriota</taxon>
        <taxon>Desulfobacteria</taxon>
        <taxon>Desulfobacterales</taxon>
        <taxon>Desulfosarcinaceae</taxon>
        <taxon>Desulfosarcina</taxon>
    </lineage>
</organism>
<dbReference type="SUPFAM" id="SSF64518">
    <property type="entry name" value="Phase 1 flagellin"/>
    <property type="match status" value="1"/>
</dbReference>
<dbReference type="Pfam" id="PF00669">
    <property type="entry name" value="Flagellin_N"/>
    <property type="match status" value="1"/>
</dbReference>
<dbReference type="Gene3D" id="1.20.1330.10">
    <property type="entry name" value="f41 fragment of flagellin, N-terminal domain"/>
    <property type="match status" value="1"/>
</dbReference>
<dbReference type="PANTHER" id="PTHR42792">
    <property type="entry name" value="FLAGELLIN"/>
    <property type="match status" value="1"/>
</dbReference>
<keyword evidence="2" id="KW-0969">Cilium</keyword>
<dbReference type="NCBIfam" id="TIGR02550">
    <property type="entry name" value="flagell_flgL"/>
    <property type="match status" value="1"/>
</dbReference>
<name>A0A5K7Z2E0_9BACT</name>
<dbReference type="InterPro" id="IPR013384">
    <property type="entry name" value="Flagell_FlgL"/>
</dbReference>
<evidence type="ECO:0000313" key="3">
    <source>
        <dbReference type="Proteomes" id="UP000427769"/>
    </source>
</evidence>
<dbReference type="EMBL" id="AP021875">
    <property type="protein sequence ID" value="BBO73691.1"/>
    <property type="molecule type" value="Genomic_DNA"/>
</dbReference>
<dbReference type="InterPro" id="IPR001029">
    <property type="entry name" value="Flagellin_N"/>
</dbReference>
<protein>
    <submittedName>
        <fullName evidence="2">Flagellar hook-associated protein 3</fullName>
    </submittedName>
</protein>
<dbReference type="Proteomes" id="UP000427769">
    <property type="component" value="Chromosome"/>
</dbReference>
<dbReference type="OrthoDB" id="9758307at2"/>
<reference evidence="2 3" key="1">
    <citation type="submission" date="2019-11" db="EMBL/GenBank/DDBJ databases">
        <title>Comparative genomics of hydrocarbon-degrading Desulfosarcina strains.</title>
        <authorList>
            <person name="Watanabe M."/>
            <person name="Kojima H."/>
            <person name="Fukui M."/>
        </authorList>
    </citation>
    <scope>NUCLEOTIDE SEQUENCE [LARGE SCALE GENOMIC DNA]</scope>
    <source>
        <strain evidence="2 3">PP31</strain>
    </source>
</reference>